<dbReference type="SMART" id="SM00387">
    <property type="entry name" value="HATPase_c"/>
    <property type="match status" value="1"/>
</dbReference>
<dbReference type="SUPFAM" id="SSF55874">
    <property type="entry name" value="ATPase domain of HSP90 chaperone/DNA topoisomerase II/histidine kinase"/>
    <property type="match status" value="1"/>
</dbReference>
<dbReference type="InterPro" id="IPR003660">
    <property type="entry name" value="HAMP_dom"/>
</dbReference>
<name>A0A372EPV2_9BURK</name>
<dbReference type="PROSITE" id="PS50109">
    <property type="entry name" value="HIS_KIN"/>
    <property type="match status" value="1"/>
</dbReference>
<evidence type="ECO:0000313" key="18">
    <source>
        <dbReference type="Proteomes" id="UP000261931"/>
    </source>
</evidence>
<dbReference type="InterPro" id="IPR006290">
    <property type="entry name" value="CztS_silS_copS"/>
</dbReference>
<dbReference type="Pfam" id="PF00512">
    <property type="entry name" value="HisKA"/>
    <property type="match status" value="1"/>
</dbReference>
<evidence type="ECO:0000256" key="11">
    <source>
        <dbReference type="ARBA" id="ARBA00022989"/>
    </source>
</evidence>
<dbReference type="InterPro" id="IPR050428">
    <property type="entry name" value="TCS_sensor_his_kinase"/>
</dbReference>
<dbReference type="InterPro" id="IPR048590">
    <property type="entry name" value="CusS-like_sensor"/>
</dbReference>
<keyword evidence="10 14" id="KW-0067">ATP-binding</keyword>
<evidence type="ECO:0000256" key="4">
    <source>
        <dbReference type="ARBA" id="ARBA00022519"/>
    </source>
</evidence>
<evidence type="ECO:0000256" key="6">
    <source>
        <dbReference type="ARBA" id="ARBA00022679"/>
    </source>
</evidence>
<evidence type="ECO:0000256" key="12">
    <source>
        <dbReference type="ARBA" id="ARBA00023012"/>
    </source>
</evidence>
<dbReference type="Gene3D" id="1.10.287.130">
    <property type="match status" value="1"/>
</dbReference>
<dbReference type="PRINTS" id="PR00344">
    <property type="entry name" value="BCTRLSENSOR"/>
</dbReference>
<dbReference type="InterPro" id="IPR004358">
    <property type="entry name" value="Sig_transdc_His_kin-like_C"/>
</dbReference>
<evidence type="ECO:0000256" key="13">
    <source>
        <dbReference type="ARBA" id="ARBA00023136"/>
    </source>
</evidence>
<dbReference type="PANTHER" id="PTHR45436:SF15">
    <property type="entry name" value="SENSOR HISTIDINE KINASE CUSS"/>
    <property type="match status" value="1"/>
</dbReference>
<protein>
    <recommendedName>
        <fullName evidence="14">Sensor protein</fullName>
        <ecNumber evidence="14">2.7.13.3</ecNumber>
    </recommendedName>
</protein>
<dbReference type="InterPro" id="IPR036097">
    <property type="entry name" value="HisK_dim/P_sf"/>
</dbReference>
<dbReference type="Pfam" id="PF02518">
    <property type="entry name" value="HATPase_c"/>
    <property type="match status" value="1"/>
</dbReference>
<dbReference type="SMART" id="SM00388">
    <property type="entry name" value="HisKA"/>
    <property type="match status" value="1"/>
</dbReference>
<keyword evidence="11 14" id="KW-1133">Transmembrane helix</keyword>
<keyword evidence="13 14" id="KW-0472">Membrane</keyword>
<evidence type="ECO:0000256" key="7">
    <source>
        <dbReference type="ARBA" id="ARBA00022692"/>
    </source>
</evidence>
<comment type="caution">
    <text evidence="17">The sequence shown here is derived from an EMBL/GenBank/DDBJ whole genome shotgun (WGS) entry which is preliminary data.</text>
</comment>
<dbReference type="Proteomes" id="UP000261931">
    <property type="component" value="Unassembled WGS sequence"/>
</dbReference>
<gene>
    <name evidence="17" type="ORF">DY262_02200</name>
</gene>
<evidence type="ECO:0000256" key="5">
    <source>
        <dbReference type="ARBA" id="ARBA00022553"/>
    </source>
</evidence>
<dbReference type="SUPFAM" id="SSF47384">
    <property type="entry name" value="Homodimeric domain of signal transducing histidine kinase"/>
    <property type="match status" value="1"/>
</dbReference>
<dbReference type="PANTHER" id="PTHR45436">
    <property type="entry name" value="SENSOR HISTIDINE KINASE YKOH"/>
    <property type="match status" value="1"/>
</dbReference>
<dbReference type="PROSITE" id="PS50885">
    <property type="entry name" value="HAMP"/>
    <property type="match status" value="1"/>
</dbReference>
<keyword evidence="3 14" id="KW-1003">Cell membrane</keyword>
<evidence type="ECO:0000256" key="14">
    <source>
        <dbReference type="RuleBase" id="RU364088"/>
    </source>
</evidence>
<keyword evidence="9 14" id="KW-0418">Kinase</keyword>
<dbReference type="AlphaFoldDB" id="A0A372EPV2"/>
<dbReference type="SMART" id="SM00304">
    <property type="entry name" value="HAMP"/>
    <property type="match status" value="1"/>
</dbReference>
<dbReference type="SUPFAM" id="SSF158472">
    <property type="entry name" value="HAMP domain-like"/>
    <property type="match status" value="1"/>
</dbReference>
<dbReference type="InterPro" id="IPR005467">
    <property type="entry name" value="His_kinase_dom"/>
</dbReference>
<sequence length="457" mass="50580">MKRPEASAVSLTFRLTALFALVVGAVFSGLGYVVHRETAAHFVELDQALLRDKLTLIRGIAERSADLPDLAARLNAALRGHEGLLLRIVAADNEMVRLGDVEPPAALRDASEGLSWSDGDMSYYGEFFTLPLSWSRDTDLQVFAAVDTHHHRHFLALLQRKLLICILLAIAAGTLLGAVAVRRGLKPLLAMKHRAERVNAQDFTERMPVASLPIEMRGLAGSINDMLDRLQRDFDRLSAFSTDLAHELRTPLSNLLTNAQVTLAVPRGGDEYRASLEVISEELQRLAKTVSDMLYLAKTENVASLPSVEDVDLCAEARSLIDFYEAVADEKGVRFSLSGEARVRGDRLMVRRAIGNLLSNAVRHAPPGDQVDLRMVLTERWAQLRVSNTGEPLSADQRRAMFDRFFRLSQGRQRLEGEGVGLGLPITRAIMSSHRGEVDVQCEHGRIHVTLSFPRQA</sequence>
<comment type="subcellular location">
    <subcellularLocation>
        <location evidence="2">Cell inner membrane</location>
        <topology evidence="2">Multi-pass membrane protein</topology>
    </subcellularLocation>
</comment>
<dbReference type="NCBIfam" id="TIGR01386">
    <property type="entry name" value="cztS_silS_copS"/>
    <property type="match status" value="1"/>
</dbReference>
<dbReference type="GO" id="GO:0005886">
    <property type="term" value="C:plasma membrane"/>
    <property type="evidence" value="ECO:0007669"/>
    <property type="project" value="UniProtKB-SubCell"/>
</dbReference>
<feature type="domain" description="HAMP" evidence="16">
    <location>
        <begin position="182"/>
        <end position="235"/>
    </location>
</feature>
<proteinExistence type="predicted"/>
<evidence type="ECO:0000256" key="1">
    <source>
        <dbReference type="ARBA" id="ARBA00000085"/>
    </source>
</evidence>
<evidence type="ECO:0000259" key="15">
    <source>
        <dbReference type="PROSITE" id="PS50109"/>
    </source>
</evidence>
<evidence type="ECO:0000256" key="3">
    <source>
        <dbReference type="ARBA" id="ARBA00022475"/>
    </source>
</evidence>
<feature type="domain" description="Histidine kinase" evidence="15">
    <location>
        <begin position="243"/>
        <end position="457"/>
    </location>
</feature>
<evidence type="ECO:0000313" key="17">
    <source>
        <dbReference type="EMBL" id="RFP82659.1"/>
    </source>
</evidence>
<dbReference type="Pfam" id="PF00672">
    <property type="entry name" value="HAMP"/>
    <property type="match status" value="1"/>
</dbReference>
<keyword evidence="8 14" id="KW-0547">Nucleotide-binding</keyword>
<dbReference type="CDD" id="cd06225">
    <property type="entry name" value="HAMP"/>
    <property type="match status" value="1"/>
</dbReference>
<feature type="transmembrane region" description="Helical" evidence="14">
    <location>
        <begin position="162"/>
        <end position="181"/>
    </location>
</feature>
<evidence type="ECO:0000256" key="10">
    <source>
        <dbReference type="ARBA" id="ARBA00022840"/>
    </source>
</evidence>
<accession>A0A372EPV2</accession>
<dbReference type="RefSeq" id="WP_116957334.1">
    <property type="nucleotide sequence ID" value="NZ_QVLS01000001.1"/>
</dbReference>
<dbReference type="EMBL" id="QVLS01000001">
    <property type="protein sequence ID" value="RFP82659.1"/>
    <property type="molecule type" value="Genomic_DNA"/>
</dbReference>
<comment type="function">
    <text evidence="14">Member of a two-component regulatory system.</text>
</comment>
<evidence type="ECO:0000256" key="2">
    <source>
        <dbReference type="ARBA" id="ARBA00004429"/>
    </source>
</evidence>
<dbReference type="GO" id="GO:0005524">
    <property type="term" value="F:ATP binding"/>
    <property type="evidence" value="ECO:0007669"/>
    <property type="project" value="UniProtKB-KW"/>
</dbReference>
<dbReference type="Gene3D" id="6.10.340.10">
    <property type="match status" value="1"/>
</dbReference>
<dbReference type="InterPro" id="IPR003661">
    <property type="entry name" value="HisK_dim/P_dom"/>
</dbReference>
<keyword evidence="7 14" id="KW-0812">Transmembrane</keyword>
<organism evidence="17 18">
    <name type="scientific">Hydrogenophaga borbori</name>
    <dbReference type="NCBI Taxonomy" id="2294117"/>
    <lineage>
        <taxon>Bacteria</taxon>
        <taxon>Pseudomonadati</taxon>
        <taxon>Pseudomonadota</taxon>
        <taxon>Betaproteobacteria</taxon>
        <taxon>Burkholderiales</taxon>
        <taxon>Comamonadaceae</taxon>
        <taxon>Hydrogenophaga</taxon>
    </lineage>
</organism>
<evidence type="ECO:0000256" key="8">
    <source>
        <dbReference type="ARBA" id="ARBA00022741"/>
    </source>
</evidence>
<feature type="transmembrane region" description="Helical" evidence="14">
    <location>
        <begin position="12"/>
        <end position="34"/>
    </location>
</feature>
<keyword evidence="12 14" id="KW-0902">Two-component regulatory system</keyword>
<reference evidence="17 18" key="1">
    <citation type="submission" date="2018-08" db="EMBL/GenBank/DDBJ databases">
        <title>Hydrogenophaga sp. LA-38 isolated from sludge.</title>
        <authorList>
            <person name="Im W.-T."/>
        </authorList>
    </citation>
    <scope>NUCLEOTIDE SEQUENCE [LARGE SCALE GENOMIC DNA]</scope>
    <source>
        <strain evidence="17 18">LA-38</strain>
    </source>
</reference>
<dbReference type="GO" id="GO:0000155">
    <property type="term" value="F:phosphorelay sensor kinase activity"/>
    <property type="evidence" value="ECO:0007669"/>
    <property type="project" value="InterPro"/>
</dbReference>
<evidence type="ECO:0000259" key="16">
    <source>
        <dbReference type="PROSITE" id="PS50885"/>
    </source>
</evidence>
<evidence type="ECO:0000256" key="9">
    <source>
        <dbReference type="ARBA" id="ARBA00022777"/>
    </source>
</evidence>
<dbReference type="CDD" id="cd00082">
    <property type="entry name" value="HisKA"/>
    <property type="match status" value="1"/>
</dbReference>
<keyword evidence="4 14" id="KW-0997">Cell inner membrane</keyword>
<dbReference type="Gene3D" id="3.30.565.10">
    <property type="entry name" value="Histidine kinase-like ATPase, C-terminal domain"/>
    <property type="match status" value="1"/>
</dbReference>
<keyword evidence="18" id="KW-1185">Reference proteome</keyword>
<keyword evidence="5" id="KW-0597">Phosphoprotein</keyword>
<dbReference type="InterPro" id="IPR003594">
    <property type="entry name" value="HATPase_dom"/>
</dbReference>
<dbReference type="Pfam" id="PF21085">
    <property type="entry name" value="CusS"/>
    <property type="match status" value="1"/>
</dbReference>
<keyword evidence="6 14" id="KW-0808">Transferase</keyword>
<comment type="catalytic activity">
    <reaction evidence="1 14">
        <text>ATP + protein L-histidine = ADP + protein N-phospho-L-histidine.</text>
        <dbReference type="EC" id="2.7.13.3"/>
    </reaction>
</comment>
<dbReference type="EC" id="2.7.13.3" evidence="14"/>
<dbReference type="InterPro" id="IPR036890">
    <property type="entry name" value="HATPase_C_sf"/>
</dbReference>